<feature type="transmembrane region" description="Helical" evidence="1">
    <location>
        <begin position="12"/>
        <end position="34"/>
    </location>
</feature>
<feature type="transmembrane region" description="Helical" evidence="1">
    <location>
        <begin position="87"/>
        <end position="112"/>
    </location>
</feature>
<keyword evidence="1" id="KW-1133">Transmembrane helix</keyword>
<evidence type="ECO:0000256" key="1">
    <source>
        <dbReference type="SAM" id="Phobius"/>
    </source>
</evidence>
<feature type="transmembrane region" description="Helical" evidence="1">
    <location>
        <begin position="54"/>
        <end position="75"/>
    </location>
</feature>
<proteinExistence type="predicted"/>
<accession>A0A918DTI4</accession>
<reference evidence="2" key="2">
    <citation type="submission" date="2020-09" db="EMBL/GenBank/DDBJ databases">
        <authorList>
            <person name="Sun Q."/>
            <person name="Zhou Y."/>
        </authorList>
    </citation>
    <scope>NUCLEOTIDE SEQUENCE</scope>
    <source>
        <strain evidence="2">CGMCC 4.7368</strain>
    </source>
</reference>
<reference evidence="2" key="1">
    <citation type="journal article" date="2014" name="Int. J. Syst. Evol. Microbiol.">
        <title>Complete genome sequence of Corynebacterium casei LMG S-19264T (=DSM 44701T), isolated from a smear-ripened cheese.</title>
        <authorList>
            <consortium name="US DOE Joint Genome Institute (JGI-PGF)"/>
            <person name="Walter F."/>
            <person name="Albersmeier A."/>
            <person name="Kalinowski J."/>
            <person name="Ruckert C."/>
        </authorList>
    </citation>
    <scope>NUCLEOTIDE SEQUENCE</scope>
    <source>
        <strain evidence="2">CGMCC 4.7368</strain>
    </source>
</reference>
<name>A0A918DTI4_9ACTN</name>
<comment type="caution">
    <text evidence="2">The sequence shown here is derived from an EMBL/GenBank/DDBJ whole genome shotgun (WGS) entry which is preliminary data.</text>
</comment>
<evidence type="ECO:0000313" key="2">
    <source>
        <dbReference type="EMBL" id="GGO81419.1"/>
    </source>
</evidence>
<keyword evidence="1" id="KW-0472">Membrane</keyword>
<dbReference type="Proteomes" id="UP000646523">
    <property type="component" value="Unassembled WGS sequence"/>
</dbReference>
<dbReference type="RefSeq" id="WP_189128548.1">
    <property type="nucleotide sequence ID" value="NZ_BMNH01000037.1"/>
</dbReference>
<dbReference type="AlphaFoldDB" id="A0A918DTI4"/>
<keyword evidence="1" id="KW-0812">Transmembrane</keyword>
<protein>
    <submittedName>
        <fullName evidence="2">Uncharacterized protein</fullName>
    </submittedName>
</protein>
<keyword evidence="3" id="KW-1185">Reference proteome</keyword>
<organism evidence="2 3">
    <name type="scientific">Nonomuraea cavernae</name>
    <dbReference type="NCBI Taxonomy" id="2045107"/>
    <lineage>
        <taxon>Bacteria</taxon>
        <taxon>Bacillati</taxon>
        <taxon>Actinomycetota</taxon>
        <taxon>Actinomycetes</taxon>
        <taxon>Streptosporangiales</taxon>
        <taxon>Streptosporangiaceae</taxon>
        <taxon>Nonomuraea</taxon>
    </lineage>
</organism>
<evidence type="ECO:0000313" key="3">
    <source>
        <dbReference type="Proteomes" id="UP000646523"/>
    </source>
</evidence>
<gene>
    <name evidence="2" type="ORF">GCM10012289_70330</name>
</gene>
<dbReference type="EMBL" id="BMNH01000037">
    <property type="protein sequence ID" value="GGO81419.1"/>
    <property type="molecule type" value="Genomic_DNA"/>
</dbReference>
<sequence length="114" mass="11619">MGRVHLGFSPIIPTIASLLLASLWGLSVFAGWGLEAFCAGGEPAAGCARRLGSVSAVSGLFAVLAACCTAGAWLAPRARQDPRVFTWFMGAGLAAWIAAEGVLFVGGLLAIART</sequence>